<dbReference type="SUPFAM" id="SSF101386">
    <property type="entry name" value="all-alpha NTP pyrophosphatases"/>
    <property type="match status" value="1"/>
</dbReference>
<dbReference type="PANTHER" id="PTHR14552">
    <property type="match status" value="1"/>
</dbReference>
<dbReference type="PANTHER" id="PTHR14552:SF21">
    <property type="entry name" value="DCTP PYROPHOSPHATASE 1"/>
    <property type="match status" value="1"/>
</dbReference>
<reference evidence="2 3" key="1">
    <citation type="journal article" date="2021" name="Elife">
        <title>Chloroplast acquisition without the gene transfer in kleptoplastic sea slugs, Plakobranchus ocellatus.</title>
        <authorList>
            <person name="Maeda T."/>
            <person name="Takahashi S."/>
            <person name="Yoshida T."/>
            <person name="Shimamura S."/>
            <person name="Takaki Y."/>
            <person name="Nagai Y."/>
            <person name="Toyoda A."/>
            <person name="Suzuki Y."/>
            <person name="Arimoto A."/>
            <person name="Ishii H."/>
            <person name="Satoh N."/>
            <person name="Nishiyama T."/>
            <person name="Hasebe M."/>
            <person name="Maruyama T."/>
            <person name="Minagawa J."/>
            <person name="Obokata J."/>
            <person name="Shigenobu S."/>
        </authorList>
    </citation>
    <scope>NUCLEOTIDE SEQUENCE [LARGE SCALE GENOMIC DNA]</scope>
</reference>
<dbReference type="AlphaFoldDB" id="A0AAV4HRE0"/>
<comment type="caution">
    <text evidence="2">The sequence shown here is derived from an EMBL/GenBank/DDBJ whole genome shotgun (WGS) entry which is preliminary data.</text>
</comment>
<name>A0AAV4HRE0_9GAST</name>
<protein>
    <submittedName>
        <fullName evidence="2">dCTP pyrophosphatase 1</fullName>
    </submittedName>
</protein>
<gene>
    <name evidence="2" type="ORF">ElyMa_004550300</name>
</gene>
<organism evidence="2 3">
    <name type="scientific">Elysia marginata</name>
    <dbReference type="NCBI Taxonomy" id="1093978"/>
    <lineage>
        <taxon>Eukaryota</taxon>
        <taxon>Metazoa</taxon>
        <taxon>Spiralia</taxon>
        <taxon>Lophotrochozoa</taxon>
        <taxon>Mollusca</taxon>
        <taxon>Gastropoda</taxon>
        <taxon>Heterobranchia</taxon>
        <taxon>Euthyneura</taxon>
        <taxon>Panpulmonata</taxon>
        <taxon>Sacoglossa</taxon>
        <taxon>Placobranchoidea</taxon>
        <taxon>Plakobranchidae</taxon>
        <taxon>Elysia</taxon>
    </lineage>
</organism>
<dbReference type="EMBL" id="BMAT01009177">
    <property type="protein sequence ID" value="GFS00285.1"/>
    <property type="molecule type" value="Genomic_DNA"/>
</dbReference>
<evidence type="ECO:0000313" key="3">
    <source>
        <dbReference type="Proteomes" id="UP000762676"/>
    </source>
</evidence>
<evidence type="ECO:0000313" key="2">
    <source>
        <dbReference type="EMBL" id="GFS00285.1"/>
    </source>
</evidence>
<feature type="region of interest" description="Disordered" evidence="1">
    <location>
        <begin position="1"/>
        <end position="25"/>
    </location>
</feature>
<dbReference type="Proteomes" id="UP000762676">
    <property type="component" value="Unassembled WGS sequence"/>
</dbReference>
<evidence type="ECO:0000256" key="1">
    <source>
        <dbReference type="SAM" id="MobiDB-lite"/>
    </source>
</evidence>
<accession>A0AAV4HRE0</accession>
<proteinExistence type="predicted"/>
<sequence length="91" mass="10395">MINTNENNLNQTDSSAAECTSSDVTRQDEDALFSNMTFEELRQANEKFIKERNWHQFHSPRNVLFAMVGEVGELAEIFQWKGEVSEGLPGE</sequence>
<feature type="compositionally biased region" description="Polar residues" evidence="1">
    <location>
        <begin position="1"/>
        <end position="24"/>
    </location>
</feature>
<dbReference type="Gene3D" id="1.10.287.1080">
    <property type="entry name" value="MazG-like"/>
    <property type="match status" value="1"/>
</dbReference>
<keyword evidence="3" id="KW-1185">Reference proteome</keyword>